<dbReference type="PROSITE" id="PS51898">
    <property type="entry name" value="TYR_RECOMBINASE"/>
    <property type="match status" value="1"/>
</dbReference>
<dbReference type="Gene3D" id="1.10.150.130">
    <property type="match status" value="1"/>
</dbReference>
<evidence type="ECO:0000313" key="6">
    <source>
        <dbReference type="Proteomes" id="UP000266483"/>
    </source>
</evidence>
<dbReference type="Proteomes" id="UP000266483">
    <property type="component" value="Unassembled WGS sequence"/>
</dbReference>
<dbReference type="RefSeq" id="WP_119440695.1">
    <property type="nucleotide sequence ID" value="NZ_CP170494.1"/>
</dbReference>
<dbReference type="PANTHER" id="PTHR30349">
    <property type="entry name" value="PHAGE INTEGRASE-RELATED"/>
    <property type="match status" value="1"/>
</dbReference>
<organism evidence="5 6">
    <name type="scientific">Neopusillimonas maritima</name>
    <dbReference type="NCBI Taxonomy" id="2026239"/>
    <lineage>
        <taxon>Bacteria</taxon>
        <taxon>Pseudomonadati</taxon>
        <taxon>Pseudomonadota</taxon>
        <taxon>Betaproteobacteria</taxon>
        <taxon>Burkholderiales</taxon>
        <taxon>Alcaligenaceae</taxon>
        <taxon>Neopusillimonas</taxon>
    </lineage>
</organism>
<protein>
    <recommendedName>
        <fullName evidence="4">Tyr recombinase domain-containing protein</fullName>
    </recommendedName>
</protein>
<dbReference type="InterPro" id="IPR050090">
    <property type="entry name" value="Tyrosine_recombinase_XerCD"/>
</dbReference>
<comment type="caution">
    <text evidence="5">The sequence shown here is derived from an EMBL/GenBank/DDBJ whole genome shotgun (WGS) entry which is preliminary data.</text>
</comment>
<evidence type="ECO:0000256" key="3">
    <source>
        <dbReference type="ARBA" id="ARBA00023172"/>
    </source>
</evidence>
<evidence type="ECO:0000259" key="4">
    <source>
        <dbReference type="PROSITE" id="PS51898"/>
    </source>
</evidence>
<dbReference type="SUPFAM" id="SSF56349">
    <property type="entry name" value="DNA breaking-rejoining enzymes"/>
    <property type="match status" value="1"/>
</dbReference>
<dbReference type="Gene3D" id="1.10.443.10">
    <property type="entry name" value="Intergrase catalytic core"/>
    <property type="match status" value="1"/>
</dbReference>
<feature type="domain" description="Tyr recombinase" evidence="4">
    <location>
        <begin position="160"/>
        <end position="364"/>
    </location>
</feature>
<proteinExistence type="predicted"/>
<dbReference type="Pfam" id="PF24624">
    <property type="entry name" value="Int_N"/>
    <property type="match status" value="1"/>
</dbReference>
<accession>A0ABX9MXY9</accession>
<dbReference type="InterPro" id="IPR013762">
    <property type="entry name" value="Integrase-like_cat_sf"/>
</dbReference>
<dbReference type="InterPro" id="IPR002104">
    <property type="entry name" value="Integrase_catalytic"/>
</dbReference>
<keyword evidence="3" id="KW-0233">DNA recombination</keyword>
<evidence type="ECO:0000256" key="2">
    <source>
        <dbReference type="ARBA" id="ARBA00023125"/>
    </source>
</evidence>
<dbReference type="InterPro" id="IPR011010">
    <property type="entry name" value="DNA_brk_join_enz"/>
</dbReference>
<dbReference type="InterPro" id="IPR057084">
    <property type="entry name" value="Int_N"/>
</dbReference>
<name>A0ABX9MXY9_9BURK</name>
<gene>
    <name evidence="5" type="ORF">CJO09_00945</name>
</gene>
<keyword evidence="2" id="KW-0238">DNA-binding</keyword>
<reference evidence="5 6" key="1">
    <citation type="submission" date="2017-08" db="EMBL/GenBank/DDBJ databases">
        <title>Pusillimonas indicus sp. nov., a member of the family Alcaligenaceae isolated from surface seawater.</title>
        <authorList>
            <person name="Li J."/>
        </authorList>
    </citation>
    <scope>NUCLEOTIDE SEQUENCE [LARGE SCALE GENOMIC DNA]</scope>
    <source>
        <strain evidence="5 6">17-4A</strain>
    </source>
</reference>
<keyword evidence="6" id="KW-1185">Reference proteome</keyword>
<sequence>MGTIVKTNAGTFLGRVRMKGYSLARTFDDRTDARAWVQKTEASIVSGHYRDDKRAKRITLGELLEKYRIHVAPAKKGGEQEVRKLLFLEKQSFCSIRLAELRPIHFIQYRDRRLKEVRPATTKNDLAVLSAVINHARKEWQIYLPENPLELVKKPTVRNSRTRTLSETEVHWLRQAMAPREFSHTPDGRFACQRIGPELLWAFELSIETGMRRSELLGLRWEDVHLSQTGFCWVRIIDTKNGENRDVPLTLAAESVMREAAVRRDKKSIKVFSMSPNALRLRWLDALERAKKLYAEHCQEAAAQPVSAVFEDLRWHDIRHSAITRLASLVPDSLELSRISGHKTLSMLRRYYNPSAADLAGRLNRPQLEKLKEFQGE</sequence>
<dbReference type="EMBL" id="NQOU01000001">
    <property type="protein sequence ID" value="RII83840.1"/>
    <property type="molecule type" value="Genomic_DNA"/>
</dbReference>
<keyword evidence="1" id="KW-0229">DNA integration</keyword>
<evidence type="ECO:0000313" key="5">
    <source>
        <dbReference type="EMBL" id="RII83840.1"/>
    </source>
</evidence>
<dbReference type="CDD" id="cd00796">
    <property type="entry name" value="INT_Rci_Hp1_C"/>
    <property type="match status" value="1"/>
</dbReference>
<dbReference type="PANTHER" id="PTHR30349:SF94">
    <property type="entry name" value="INTEGRASE_RECOMBINASE HI_1414-RELATED"/>
    <property type="match status" value="1"/>
</dbReference>
<dbReference type="Pfam" id="PF00589">
    <property type="entry name" value="Phage_integrase"/>
    <property type="match status" value="1"/>
</dbReference>
<evidence type="ECO:0000256" key="1">
    <source>
        <dbReference type="ARBA" id="ARBA00022908"/>
    </source>
</evidence>
<dbReference type="InterPro" id="IPR010998">
    <property type="entry name" value="Integrase_recombinase_N"/>
</dbReference>